<dbReference type="InterPro" id="IPR036396">
    <property type="entry name" value="Cyt_P450_sf"/>
</dbReference>
<evidence type="ECO:0000256" key="4">
    <source>
        <dbReference type="ARBA" id="ARBA00022617"/>
    </source>
</evidence>
<evidence type="ECO:0000313" key="15">
    <source>
        <dbReference type="EMBL" id="KAF2664438.1"/>
    </source>
</evidence>
<dbReference type="AlphaFoldDB" id="A0A6A6U001"/>
<feature type="transmembrane region" description="Helical" evidence="14">
    <location>
        <begin position="12"/>
        <end position="34"/>
    </location>
</feature>
<evidence type="ECO:0000256" key="5">
    <source>
        <dbReference type="ARBA" id="ARBA00022692"/>
    </source>
</evidence>
<dbReference type="PANTHER" id="PTHR24305:SF157">
    <property type="entry name" value="N-ACETYLTRYPTOPHAN 6-HYDROXYLASE IVOC-RELATED"/>
    <property type="match status" value="1"/>
</dbReference>
<comment type="similarity">
    <text evidence="3 13">Belongs to the cytochrome P450 family.</text>
</comment>
<evidence type="ECO:0000256" key="6">
    <source>
        <dbReference type="ARBA" id="ARBA00022723"/>
    </source>
</evidence>
<dbReference type="Gene3D" id="1.10.630.10">
    <property type="entry name" value="Cytochrome P450"/>
    <property type="match status" value="1"/>
</dbReference>
<dbReference type="PROSITE" id="PS00086">
    <property type="entry name" value="CYTOCHROME_P450"/>
    <property type="match status" value="1"/>
</dbReference>
<dbReference type="PANTHER" id="PTHR24305">
    <property type="entry name" value="CYTOCHROME P450"/>
    <property type="match status" value="1"/>
</dbReference>
<dbReference type="GO" id="GO:0016705">
    <property type="term" value="F:oxidoreductase activity, acting on paired donors, with incorporation or reduction of molecular oxygen"/>
    <property type="evidence" value="ECO:0007669"/>
    <property type="project" value="InterPro"/>
</dbReference>
<organism evidence="15 16">
    <name type="scientific">Microthyrium microscopicum</name>
    <dbReference type="NCBI Taxonomy" id="703497"/>
    <lineage>
        <taxon>Eukaryota</taxon>
        <taxon>Fungi</taxon>
        <taxon>Dikarya</taxon>
        <taxon>Ascomycota</taxon>
        <taxon>Pezizomycotina</taxon>
        <taxon>Dothideomycetes</taxon>
        <taxon>Dothideomycetes incertae sedis</taxon>
        <taxon>Microthyriales</taxon>
        <taxon>Microthyriaceae</taxon>
        <taxon>Microthyrium</taxon>
    </lineage>
</organism>
<feature type="binding site" description="axial binding residue" evidence="12">
    <location>
        <position position="445"/>
    </location>
    <ligand>
        <name>heme</name>
        <dbReference type="ChEBI" id="CHEBI:30413"/>
    </ligand>
    <ligandPart>
        <name>Fe</name>
        <dbReference type="ChEBI" id="CHEBI:18248"/>
    </ligandPart>
</feature>
<dbReference type="FunFam" id="1.10.630.10:FF:000069">
    <property type="entry name" value="Cytochrome P450, putative (Eurofung)"/>
    <property type="match status" value="1"/>
</dbReference>
<name>A0A6A6U001_9PEZI</name>
<dbReference type="GO" id="GO:0004497">
    <property type="term" value="F:monooxygenase activity"/>
    <property type="evidence" value="ECO:0007669"/>
    <property type="project" value="UniProtKB-KW"/>
</dbReference>
<evidence type="ECO:0000256" key="11">
    <source>
        <dbReference type="ARBA" id="ARBA00023136"/>
    </source>
</evidence>
<dbReference type="InterPro" id="IPR017972">
    <property type="entry name" value="Cyt_P450_CS"/>
</dbReference>
<sequence>MAIAAFLSTSNVALGLVISTVAYSVYTAIYRLYFHPLAKFPGPKLAALTDCYELYYDVVQQGMWIWEINRMHDQYGPIVRINTDELHIRDPEFYDEIYTTGNKKRDKYSKWAKTAGTPTSTATTVEHDLHRSRRAAINPFFSTRSVGKLEPKIQQKIDTLCTRFEELAKTGEPFRLDAAFSALTTDVITEYCYGHTYDYLLEPDFKLEWKTAMDVVFSGSAFRRATPWLTELMQKFPDKYILQMAPQLGALINFQNDIKVEAKKSLQDQEEKRKIEPSIFSSLLESDIVPAYEKNEAHLVDEGTTIVAAGVETTAKALATTVFYVLTTPSVLTKLREELETVMPNRSSKPSWMQLQQLPYLSAVISEGIRLSHGVTTRSPRLLDEPLQYKEWVIPPKTPISEISYFVTMNPGIFPEPESFRPERWMQNERLDKYLANFGKGSRICLGINLAYAEMFLTLAALFRNFDIELYETTIDDIKFERDLFVATPMLTSKGVRAFIAGTRS</sequence>
<dbReference type="EMBL" id="MU004242">
    <property type="protein sequence ID" value="KAF2664438.1"/>
    <property type="molecule type" value="Genomic_DNA"/>
</dbReference>
<evidence type="ECO:0000256" key="3">
    <source>
        <dbReference type="ARBA" id="ARBA00010617"/>
    </source>
</evidence>
<dbReference type="OrthoDB" id="3945418at2759"/>
<keyword evidence="4 12" id="KW-0349">Heme</keyword>
<keyword evidence="11 14" id="KW-0472">Membrane</keyword>
<evidence type="ECO:0000256" key="9">
    <source>
        <dbReference type="ARBA" id="ARBA00023004"/>
    </source>
</evidence>
<dbReference type="PRINTS" id="PR00385">
    <property type="entry name" value="P450"/>
</dbReference>
<protein>
    <submittedName>
        <fullName evidence="15">Putative cytochrome P450</fullName>
    </submittedName>
</protein>
<proteinExistence type="inferred from homology"/>
<evidence type="ECO:0000313" key="16">
    <source>
        <dbReference type="Proteomes" id="UP000799302"/>
    </source>
</evidence>
<dbReference type="GO" id="GO:0020037">
    <property type="term" value="F:heme binding"/>
    <property type="evidence" value="ECO:0007669"/>
    <property type="project" value="InterPro"/>
</dbReference>
<evidence type="ECO:0000256" key="7">
    <source>
        <dbReference type="ARBA" id="ARBA00022989"/>
    </source>
</evidence>
<keyword evidence="5 14" id="KW-0812">Transmembrane</keyword>
<evidence type="ECO:0000256" key="10">
    <source>
        <dbReference type="ARBA" id="ARBA00023033"/>
    </source>
</evidence>
<evidence type="ECO:0000256" key="8">
    <source>
        <dbReference type="ARBA" id="ARBA00023002"/>
    </source>
</evidence>
<dbReference type="CDD" id="cd11062">
    <property type="entry name" value="CYP58-like"/>
    <property type="match status" value="1"/>
</dbReference>
<evidence type="ECO:0000256" key="1">
    <source>
        <dbReference type="ARBA" id="ARBA00001971"/>
    </source>
</evidence>
<keyword evidence="16" id="KW-1185">Reference proteome</keyword>
<keyword evidence="6 12" id="KW-0479">Metal-binding</keyword>
<comment type="subcellular location">
    <subcellularLocation>
        <location evidence="2">Membrane</location>
        <topology evidence="2">Single-pass membrane protein</topology>
    </subcellularLocation>
</comment>
<dbReference type="SUPFAM" id="SSF48264">
    <property type="entry name" value="Cytochrome P450"/>
    <property type="match status" value="1"/>
</dbReference>
<gene>
    <name evidence="15" type="ORF">BT63DRAFT_459925</name>
</gene>
<evidence type="ECO:0000256" key="13">
    <source>
        <dbReference type="RuleBase" id="RU000461"/>
    </source>
</evidence>
<comment type="cofactor">
    <cofactor evidence="1 12">
        <name>heme</name>
        <dbReference type="ChEBI" id="CHEBI:30413"/>
    </cofactor>
</comment>
<keyword evidence="9 12" id="KW-0408">Iron</keyword>
<dbReference type="GO" id="GO:0005506">
    <property type="term" value="F:iron ion binding"/>
    <property type="evidence" value="ECO:0007669"/>
    <property type="project" value="InterPro"/>
</dbReference>
<dbReference type="InterPro" id="IPR001128">
    <property type="entry name" value="Cyt_P450"/>
</dbReference>
<keyword evidence="7 14" id="KW-1133">Transmembrane helix</keyword>
<evidence type="ECO:0000256" key="14">
    <source>
        <dbReference type="SAM" id="Phobius"/>
    </source>
</evidence>
<dbReference type="Pfam" id="PF00067">
    <property type="entry name" value="p450"/>
    <property type="match status" value="1"/>
</dbReference>
<dbReference type="InterPro" id="IPR002401">
    <property type="entry name" value="Cyt_P450_E_grp-I"/>
</dbReference>
<evidence type="ECO:0000256" key="12">
    <source>
        <dbReference type="PIRSR" id="PIRSR602401-1"/>
    </source>
</evidence>
<evidence type="ECO:0000256" key="2">
    <source>
        <dbReference type="ARBA" id="ARBA00004167"/>
    </source>
</evidence>
<keyword evidence="10 13" id="KW-0503">Monooxygenase</keyword>
<reference evidence="15" key="1">
    <citation type="journal article" date="2020" name="Stud. Mycol.">
        <title>101 Dothideomycetes genomes: a test case for predicting lifestyles and emergence of pathogens.</title>
        <authorList>
            <person name="Haridas S."/>
            <person name="Albert R."/>
            <person name="Binder M."/>
            <person name="Bloem J."/>
            <person name="Labutti K."/>
            <person name="Salamov A."/>
            <person name="Andreopoulos B."/>
            <person name="Baker S."/>
            <person name="Barry K."/>
            <person name="Bills G."/>
            <person name="Bluhm B."/>
            <person name="Cannon C."/>
            <person name="Castanera R."/>
            <person name="Culley D."/>
            <person name="Daum C."/>
            <person name="Ezra D."/>
            <person name="Gonzalez J."/>
            <person name="Henrissat B."/>
            <person name="Kuo A."/>
            <person name="Liang C."/>
            <person name="Lipzen A."/>
            <person name="Lutzoni F."/>
            <person name="Magnuson J."/>
            <person name="Mondo S."/>
            <person name="Nolan M."/>
            <person name="Ohm R."/>
            <person name="Pangilinan J."/>
            <person name="Park H.-J."/>
            <person name="Ramirez L."/>
            <person name="Alfaro M."/>
            <person name="Sun H."/>
            <person name="Tritt A."/>
            <person name="Yoshinaga Y."/>
            <person name="Zwiers L.-H."/>
            <person name="Turgeon B."/>
            <person name="Goodwin S."/>
            <person name="Spatafora J."/>
            <person name="Crous P."/>
            <person name="Grigoriev I."/>
        </authorList>
    </citation>
    <scope>NUCLEOTIDE SEQUENCE</scope>
    <source>
        <strain evidence="15">CBS 115976</strain>
    </source>
</reference>
<dbReference type="PRINTS" id="PR00463">
    <property type="entry name" value="EP450I"/>
</dbReference>
<dbReference type="Proteomes" id="UP000799302">
    <property type="component" value="Unassembled WGS sequence"/>
</dbReference>
<keyword evidence="8 13" id="KW-0560">Oxidoreductase</keyword>
<dbReference type="GO" id="GO:0016020">
    <property type="term" value="C:membrane"/>
    <property type="evidence" value="ECO:0007669"/>
    <property type="project" value="UniProtKB-SubCell"/>
</dbReference>
<accession>A0A6A6U001</accession>
<dbReference type="InterPro" id="IPR050121">
    <property type="entry name" value="Cytochrome_P450_monoxygenase"/>
</dbReference>